<name>A0A7R9WGB4_9STRA</name>
<reference evidence="1" key="1">
    <citation type="submission" date="2021-01" db="EMBL/GenBank/DDBJ databases">
        <authorList>
            <person name="Corre E."/>
            <person name="Pelletier E."/>
            <person name="Niang G."/>
            <person name="Scheremetjew M."/>
            <person name="Finn R."/>
            <person name="Kale V."/>
            <person name="Holt S."/>
            <person name="Cochrane G."/>
            <person name="Meng A."/>
            <person name="Brown T."/>
            <person name="Cohen L."/>
        </authorList>
    </citation>
    <scope>NUCLEOTIDE SEQUENCE</scope>
    <source>
        <strain evidence="1">CCMP147</strain>
    </source>
</reference>
<protein>
    <recommendedName>
        <fullName evidence="2">SMP-30/Gluconolactonase/LRE-like region domain-containing protein</fullName>
    </recommendedName>
</protein>
<proteinExistence type="predicted"/>
<dbReference type="InterPro" id="IPR011042">
    <property type="entry name" value="6-blade_b-propeller_TolB-like"/>
</dbReference>
<dbReference type="SUPFAM" id="SSF63829">
    <property type="entry name" value="Calcium-dependent phosphotriesterase"/>
    <property type="match status" value="1"/>
</dbReference>
<evidence type="ECO:0008006" key="2">
    <source>
        <dbReference type="Google" id="ProtNLM"/>
    </source>
</evidence>
<dbReference type="EMBL" id="HBED01044289">
    <property type="protein sequence ID" value="CAD8323840.1"/>
    <property type="molecule type" value="Transcribed_RNA"/>
</dbReference>
<dbReference type="Gene3D" id="2.120.10.30">
    <property type="entry name" value="TolB, C-terminal domain"/>
    <property type="match status" value="1"/>
</dbReference>
<gene>
    <name evidence="1" type="ORF">TDUB1175_LOCUS22258</name>
</gene>
<dbReference type="AlphaFoldDB" id="A0A7R9WGB4"/>
<evidence type="ECO:0000313" key="1">
    <source>
        <dbReference type="EMBL" id="CAD8323840.1"/>
    </source>
</evidence>
<accession>A0A7R9WGB4</accession>
<sequence length="287" mass="30396">MFSITMGVALLKDTLFTVHPGALFGFDSTTGERVIVVRSIPGGAGGFLEPTSVTTWNDDLVLLSFPFGAVQIYDPFTETLKLTTIFGGPIDAHPFQDGLIVTEVQNGTVVFASGDDLGEREVIYTSPGVTFLTGNETDVYLTDILDQTLYRIIQDGEVLDPPTVVATGFAAPEGIVLLPDGDKILLVDAGKESLEEVDTMTGNVETIATDLGFLPGIPGLDFGFANDVAVGDSGAIYVSGDRANVIYKFESSTGGTTMSSAVSSLSHAFPFMLMRAFFSFFLGTLAV</sequence>
<organism evidence="1">
    <name type="scientific">Pseudictyota dubia</name>
    <dbReference type="NCBI Taxonomy" id="2749911"/>
    <lineage>
        <taxon>Eukaryota</taxon>
        <taxon>Sar</taxon>
        <taxon>Stramenopiles</taxon>
        <taxon>Ochrophyta</taxon>
        <taxon>Bacillariophyta</taxon>
        <taxon>Mediophyceae</taxon>
        <taxon>Biddulphiophycidae</taxon>
        <taxon>Eupodiscales</taxon>
        <taxon>Odontellaceae</taxon>
        <taxon>Pseudictyota</taxon>
    </lineage>
</organism>